<evidence type="ECO:0000313" key="3">
    <source>
        <dbReference type="Proteomes" id="UP000029558"/>
    </source>
</evidence>
<reference evidence="2 3" key="1">
    <citation type="journal article" date="2014" name="Genome Announc.">
        <title>Comparative Genome Analysis of Two Isolates of the Fish Pathogen Piscirickettsia salmonis from Different Hosts Reveals Major Differences in Virulence-Associated Secretion Systems.</title>
        <authorList>
            <person name="Bohle H."/>
            <person name="Henriquez P."/>
            <person name="Grothusen H."/>
            <person name="Navas E."/>
            <person name="Sandoval A."/>
            <person name="Bustamante F."/>
            <person name="Bustos P."/>
            <person name="Mancilla M."/>
        </authorList>
    </citation>
    <scope>NUCLEOTIDE SEQUENCE [LARGE SCALE GENOMIC DNA]</scope>
    <source>
        <strain evidence="3">B1-32597</strain>
    </source>
</reference>
<evidence type="ECO:0000313" key="2">
    <source>
        <dbReference type="EMBL" id="ALB21904.1"/>
    </source>
</evidence>
<evidence type="ECO:0000256" key="1">
    <source>
        <dbReference type="SAM" id="MobiDB-lite"/>
    </source>
</evidence>
<gene>
    <name evidence="2" type="ORF">KU39_720</name>
</gene>
<dbReference type="AlphaFoldDB" id="A0A1L6TH23"/>
<name>A0A1L6TH23_PISSA</name>
<feature type="region of interest" description="Disordered" evidence="1">
    <location>
        <begin position="449"/>
        <end position="514"/>
    </location>
</feature>
<accession>A0A1L6TH23</accession>
<feature type="compositionally biased region" description="Low complexity" evidence="1">
    <location>
        <begin position="482"/>
        <end position="498"/>
    </location>
</feature>
<organism evidence="2 3">
    <name type="scientific">Piscirickettsia salmonis</name>
    <dbReference type="NCBI Taxonomy" id="1238"/>
    <lineage>
        <taxon>Bacteria</taxon>
        <taxon>Pseudomonadati</taxon>
        <taxon>Pseudomonadota</taxon>
        <taxon>Gammaproteobacteria</taxon>
        <taxon>Thiotrichales</taxon>
        <taxon>Piscirickettsiaceae</taxon>
        <taxon>Piscirickettsia</taxon>
    </lineage>
</organism>
<feature type="compositionally biased region" description="Basic and acidic residues" evidence="1">
    <location>
        <begin position="460"/>
        <end position="469"/>
    </location>
</feature>
<dbReference type="Proteomes" id="UP000029558">
    <property type="component" value="Chromosome"/>
</dbReference>
<sequence>MPKMNITAEIRKGKTDKDRQMQLHFDSQELAEAFLDHLLGNFEVGQVPQAYIDPTLMQFRNNPFGFVPGQSHDRPQTLNFPCYEVKHPYSTVKPEDQEYGINFGSAKARDGLIKTLVWATEQQGFDWFKTYEDRATTLYIKQIAFEHGNFLISDPDRRPAHALKGKLGKIKYDHLLEKLFDPEYAKQVIAKHSHLEEFIQLALRHTHGLFRDTALKYCLAQLGDSRPEKREPMVAKMATATQGGRASVCHFLLETYVKVMLEENAPVIPGLLERVLLARYLQKHAEKFGIEGNPELLEGLLNAVFLPNSQIPECMPIKFQTPYQTPPAVIDTRTSFGQLQVRHDSIHALRNLLWQDECFNPAKLDRIIEAERGELFREIPFAKAALIAITICGRNKNFSDFSQLGLFGNGSQRQQCIYALAGVNTQTDNADVIHAKVARFTQQAIQAIHDRSQQKSADSYQEHPQEQPRVRKRKYQSLFHDQAAAEAQAPARQAQIGEPDGEPEPGAPEPGALR</sequence>
<protein>
    <submittedName>
        <fullName evidence="2">Uncharacterized protein</fullName>
    </submittedName>
</protein>
<dbReference type="EMBL" id="CP012508">
    <property type="protein sequence ID" value="ALB21904.1"/>
    <property type="molecule type" value="Genomic_DNA"/>
</dbReference>
<dbReference type="RefSeq" id="WP_017376213.1">
    <property type="nucleotide sequence ID" value="NZ_CP013791.1"/>
</dbReference>
<proteinExistence type="predicted"/>